<sequence length="337" mass="39015">MNEHNLYRSNISPIPEGLPQPLWSVMIPTYNCAEYLRETLGSVLAQDLGPDLMQIEVVDDCSTKDDPKAVVEELGKGRVSFYRHPQNVGYIQNFNTCLQRSQGQLIHLLHGDDCVRDGFYRKLQQAFDEQPEIGAAFCRIIKMDEHGHWKMIYPLEQPDSGIYVDGLHHIVSRHPIETPSIVVRRAVYEHLDGFDKRFTCCAEDWEMWVRIAAHYPVWYEVEPLAIYRSHSASLTGRFIRTGHNIRDTYMAREIIKSYLPETAMNALSRSKELWGLWGLHCARKLLARQQWTGAIIQIREVLRSYCSFKIVISIIRLAVELGQQWIKGNIQKLTKAY</sequence>
<dbReference type="PANTHER" id="PTHR43685">
    <property type="entry name" value="GLYCOSYLTRANSFERASE"/>
    <property type="match status" value="1"/>
</dbReference>
<accession>A0ABV0JVQ8</accession>
<evidence type="ECO:0000313" key="2">
    <source>
        <dbReference type="EMBL" id="MEP0867538.1"/>
    </source>
</evidence>
<keyword evidence="3" id="KW-1185">Reference proteome</keyword>
<evidence type="ECO:0000259" key="1">
    <source>
        <dbReference type="Pfam" id="PF00535"/>
    </source>
</evidence>
<dbReference type="GO" id="GO:0016757">
    <property type="term" value="F:glycosyltransferase activity"/>
    <property type="evidence" value="ECO:0007669"/>
    <property type="project" value="UniProtKB-KW"/>
</dbReference>
<keyword evidence="2" id="KW-0328">Glycosyltransferase</keyword>
<name>A0ABV0JVQ8_9CYAN</name>
<comment type="caution">
    <text evidence="2">The sequence shown here is derived from an EMBL/GenBank/DDBJ whole genome shotgun (WGS) entry which is preliminary data.</text>
</comment>
<organism evidence="2 3">
    <name type="scientific">Funiculus sociatus GB2-A5</name>
    <dbReference type="NCBI Taxonomy" id="2933946"/>
    <lineage>
        <taxon>Bacteria</taxon>
        <taxon>Bacillati</taxon>
        <taxon>Cyanobacteriota</taxon>
        <taxon>Cyanophyceae</taxon>
        <taxon>Coleofasciculales</taxon>
        <taxon>Coleofasciculaceae</taxon>
        <taxon>Funiculus</taxon>
    </lineage>
</organism>
<dbReference type="Pfam" id="PF00535">
    <property type="entry name" value="Glycos_transf_2"/>
    <property type="match status" value="1"/>
</dbReference>
<gene>
    <name evidence="2" type="ORF">NDI37_24100</name>
</gene>
<dbReference type="InterPro" id="IPR029044">
    <property type="entry name" value="Nucleotide-diphossugar_trans"/>
</dbReference>
<dbReference type="EMBL" id="JAMPKK010000075">
    <property type="protein sequence ID" value="MEP0867538.1"/>
    <property type="molecule type" value="Genomic_DNA"/>
</dbReference>
<dbReference type="InterPro" id="IPR050834">
    <property type="entry name" value="Glycosyltransf_2"/>
</dbReference>
<feature type="domain" description="Glycosyltransferase 2-like" evidence="1">
    <location>
        <begin position="24"/>
        <end position="153"/>
    </location>
</feature>
<dbReference type="SUPFAM" id="SSF53448">
    <property type="entry name" value="Nucleotide-diphospho-sugar transferases"/>
    <property type="match status" value="1"/>
</dbReference>
<proteinExistence type="predicted"/>
<dbReference type="EC" id="2.4.-.-" evidence="2"/>
<protein>
    <submittedName>
        <fullName evidence="2">Glycosyltransferase</fullName>
        <ecNumber evidence="2">2.4.-.-</ecNumber>
    </submittedName>
</protein>
<dbReference type="RefSeq" id="WP_190421883.1">
    <property type="nucleotide sequence ID" value="NZ_JAMPKK010000075.1"/>
</dbReference>
<dbReference type="PANTHER" id="PTHR43685:SF11">
    <property type="entry name" value="GLYCOSYLTRANSFERASE TAGX-RELATED"/>
    <property type="match status" value="1"/>
</dbReference>
<dbReference type="InterPro" id="IPR001173">
    <property type="entry name" value="Glyco_trans_2-like"/>
</dbReference>
<keyword evidence="2" id="KW-0808">Transferase</keyword>
<evidence type="ECO:0000313" key="3">
    <source>
        <dbReference type="Proteomes" id="UP001442494"/>
    </source>
</evidence>
<dbReference type="Proteomes" id="UP001442494">
    <property type="component" value="Unassembled WGS sequence"/>
</dbReference>
<dbReference type="Gene3D" id="3.90.550.10">
    <property type="entry name" value="Spore Coat Polysaccharide Biosynthesis Protein SpsA, Chain A"/>
    <property type="match status" value="1"/>
</dbReference>
<reference evidence="2 3" key="1">
    <citation type="submission" date="2022-04" db="EMBL/GenBank/DDBJ databases">
        <title>Positive selection, recombination, and allopatry shape intraspecific diversity of widespread and dominant cyanobacteria.</title>
        <authorList>
            <person name="Wei J."/>
            <person name="Shu W."/>
            <person name="Hu C."/>
        </authorList>
    </citation>
    <scope>NUCLEOTIDE SEQUENCE [LARGE SCALE GENOMIC DNA]</scope>
    <source>
        <strain evidence="2 3">GB2-A5</strain>
    </source>
</reference>